<name>A0A1I8BRZ3_MELHA</name>
<proteinExistence type="predicted"/>
<feature type="domain" description="Protein kinase" evidence="1">
    <location>
        <begin position="1"/>
        <end position="78"/>
    </location>
</feature>
<dbReference type="PROSITE" id="PS50011">
    <property type="entry name" value="PROTEIN_KINASE_DOM"/>
    <property type="match status" value="1"/>
</dbReference>
<protein>
    <submittedName>
        <fullName evidence="3">Protein kinase domain-containing protein</fullName>
    </submittedName>
</protein>
<dbReference type="InterPro" id="IPR000719">
    <property type="entry name" value="Prot_kinase_dom"/>
</dbReference>
<dbReference type="AlphaFoldDB" id="A0A1I8BRZ3"/>
<keyword evidence="2" id="KW-1185">Reference proteome</keyword>
<evidence type="ECO:0000259" key="1">
    <source>
        <dbReference type="PROSITE" id="PS50011"/>
    </source>
</evidence>
<dbReference type="Gene3D" id="1.10.510.10">
    <property type="entry name" value="Transferase(Phosphotransferase) domain 1"/>
    <property type="match status" value="1"/>
</dbReference>
<dbReference type="GO" id="GO:0005524">
    <property type="term" value="F:ATP binding"/>
    <property type="evidence" value="ECO:0007669"/>
    <property type="project" value="InterPro"/>
</dbReference>
<evidence type="ECO:0000313" key="3">
    <source>
        <dbReference type="WBParaSite" id="MhA1_Contig498.frz3.gene3"/>
    </source>
</evidence>
<dbReference type="GO" id="GO:0004672">
    <property type="term" value="F:protein kinase activity"/>
    <property type="evidence" value="ECO:0007669"/>
    <property type="project" value="InterPro"/>
</dbReference>
<dbReference type="WBParaSite" id="MhA1_Contig498.frz3.gene3">
    <property type="protein sequence ID" value="MhA1_Contig498.frz3.gene3"/>
    <property type="gene ID" value="MhA1_Contig498.frz3.gene3"/>
</dbReference>
<reference evidence="3" key="1">
    <citation type="submission" date="2016-11" db="UniProtKB">
        <authorList>
            <consortium name="WormBaseParasite"/>
        </authorList>
    </citation>
    <scope>IDENTIFICATION</scope>
</reference>
<accession>A0A1I8BRZ3</accession>
<organism evidence="2 3">
    <name type="scientific">Meloidogyne hapla</name>
    <name type="common">Root-knot nematode worm</name>
    <dbReference type="NCBI Taxonomy" id="6305"/>
    <lineage>
        <taxon>Eukaryota</taxon>
        <taxon>Metazoa</taxon>
        <taxon>Ecdysozoa</taxon>
        <taxon>Nematoda</taxon>
        <taxon>Chromadorea</taxon>
        <taxon>Rhabditida</taxon>
        <taxon>Tylenchina</taxon>
        <taxon>Tylenchomorpha</taxon>
        <taxon>Tylenchoidea</taxon>
        <taxon>Meloidogynidae</taxon>
        <taxon>Meloidogyninae</taxon>
        <taxon>Meloidogyne</taxon>
    </lineage>
</organism>
<dbReference type="Proteomes" id="UP000095281">
    <property type="component" value="Unplaced"/>
</dbReference>
<dbReference type="SUPFAM" id="SSF56112">
    <property type="entry name" value="Protein kinase-like (PK-like)"/>
    <property type="match status" value="1"/>
</dbReference>
<evidence type="ECO:0000313" key="2">
    <source>
        <dbReference type="Proteomes" id="UP000095281"/>
    </source>
</evidence>
<dbReference type="InterPro" id="IPR011009">
    <property type="entry name" value="Kinase-like_dom_sf"/>
</dbReference>
<sequence length="78" mass="9123">MKDHDNILIVKLIDFGLSYLLKQGHETINLERKFPGTKGYRAPEIFNMNNKRCTEHDPRERPSLSQVIEMLVLVLQTQ</sequence>